<keyword evidence="1" id="KW-0472">Membrane</keyword>
<dbReference type="GO" id="GO:0008483">
    <property type="term" value="F:transaminase activity"/>
    <property type="evidence" value="ECO:0007669"/>
    <property type="project" value="UniProtKB-KW"/>
</dbReference>
<gene>
    <name evidence="3" type="ORF">BVC80_1599g7</name>
</gene>
<keyword evidence="4" id="KW-1185">Reference proteome</keyword>
<proteinExistence type="predicted"/>
<dbReference type="PANTHER" id="PTHR46033:SF80">
    <property type="entry name" value="PROTEIN MAIN-LIKE 2-LIKE"/>
    <property type="match status" value="1"/>
</dbReference>
<protein>
    <submittedName>
        <fullName evidence="3">Aminotransferase-like</fullName>
    </submittedName>
</protein>
<dbReference type="InterPro" id="IPR044824">
    <property type="entry name" value="MAIN-like"/>
</dbReference>
<name>A0A200QI38_MACCD</name>
<dbReference type="AlphaFoldDB" id="A0A200QI38"/>
<dbReference type="InterPro" id="IPR019557">
    <property type="entry name" value="AminoTfrase-like_pln_mobile"/>
</dbReference>
<evidence type="ECO:0000259" key="2">
    <source>
        <dbReference type="Pfam" id="PF10536"/>
    </source>
</evidence>
<comment type="caution">
    <text evidence="3">The sequence shown here is derived from an EMBL/GenBank/DDBJ whole genome shotgun (WGS) entry which is preliminary data.</text>
</comment>
<dbReference type="EMBL" id="MVGT01002038">
    <property type="protein sequence ID" value="OVA10085.1"/>
    <property type="molecule type" value="Genomic_DNA"/>
</dbReference>
<dbReference type="Pfam" id="PF10536">
    <property type="entry name" value="PMD"/>
    <property type="match status" value="1"/>
</dbReference>
<keyword evidence="3" id="KW-0032">Aminotransferase</keyword>
<reference evidence="3 4" key="1">
    <citation type="journal article" date="2017" name="Mol. Plant">
        <title>The Genome of Medicinal Plant Macleaya cordata Provides New Insights into Benzylisoquinoline Alkaloids Metabolism.</title>
        <authorList>
            <person name="Liu X."/>
            <person name="Liu Y."/>
            <person name="Huang P."/>
            <person name="Ma Y."/>
            <person name="Qing Z."/>
            <person name="Tang Q."/>
            <person name="Cao H."/>
            <person name="Cheng P."/>
            <person name="Zheng Y."/>
            <person name="Yuan Z."/>
            <person name="Zhou Y."/>
            <person name="Liu J."/>
            <person name="Tang Z."/>
            <person name="Zhuo Y."/>
            <person name="Zhang Y."/>
            <person name="Yu L."/>
            <person name="Huang J."/>
            <person name="Yang P."/>
            <person name="Peng Q."/>
            <person name="Zhang J."/>
            <person name="Jiang W."/>
            <person name="Zhang Z."/>
            <person name="Lin K."/>
            <person name="Ro D.K."/>
            <person name="Chen X."/>
            <person name="Xiong X."/>
            <person name="Shang Y."/>
            <person name="Huang S."/>
            <person name="Zeng J."/>
        </authorList>
    </citation>
    <scope>NUCLEOTIDE SEQUENCE [LARGE SCALE GENOMIC DNA]</scope>
    <source>
        <strain evidence="4">cv. BLH2017</strain>
        <tissue evidence="3">Root</tissue>
    </source>
</reference>
<keyword evidence="1" id="KW-0812">Transmembrane</keyword>
<feature type="transmembrane region" description="Helical" evidence="1">
    <location>
        <begin position="194"/>
        <end position="214"/>
    </location>
</feature>
<keyword evidence="3" id="KW-0808">Transferase</keyword>
<dbReference type="OMA" id="CIETHTF"/>
<dbReference type="InParanoid" id="A0A200QI38"/>
<dbReference type="STRING" id="56857.A0A200QI38"/>
<evidence type="ECO:0000313" key="4">
    <source>
        <dbReference type="Proteomes" id="UP000195402"/>
    </source>
</evidence>
<evidence type="ECO:0000256" key="1">
    <source>
        <dbReference type="SAM" id="Phobius"/>
    </source>
</evidence>
<dbReference type="PANTHER" id="PTHR46033">
    <property type="entry name" value="PROTEIN MAIN-LIKE 2"/>
    <property type="match status" value="1"/>
</dbReference>
<sequence>MINFSLERGNFFASPINFHSHVSPAKEWETWMRDIFANPNFVRRLKSAGIYDAILMSKIHIRRDTRGLAFFVSRWCIETHTFFLAWGELTITVEDVVSLLNLPTFRSVCPSYISLNPTEERCMSTLERGIHDSTKEEEIGKSSKWPSLSGWIRYWRVINKVRSSEASFANIITLWLSRHIFEDGAPFDGFKKELLPLAIILAAGEFVPLAVIFWRGPTTS</sequence>
<dbReference type="OrthoDB" id="1937804at2759"/>
<dbReference type="GO" id="GO:0010073">
    <property type="term" value="P:meristem maintenance"/>
    <property type="evidence" value="ECO:0007669"/>
    <property type="project" value="InterPro"/>
</dbReference>
<keyword evidence="1" id="KW-1133">Transmembrane helix</keyword>
<feature type="domain" description="Aminotransferase-like plant mobile" evidence="2">
    <location>
        <begin position="49"/>
        <end position="210"/>
    </location>
</feature>
<accession>A0A200QI38</accession>
<evidence type="ECO:0000313" key="3">
    <source>
        <dbReference type="EMBL" id="OVA10085.1"/>
    </source>
</evidence>
<organism evidence="3 4">
    <name type="scientific">Macleaya cordata</name>
    <name type="common">Five-seeded plume-poppy</name>
    <name type="synonym">Bocconia cordata</name>
    <dbReference type="NCBI Taxonomy" id="56857"/>
    <lineage>
        <taxon>Eukaryota</taxon>
        <taxon>Viridiplantae</taxon>
        <taxon>Streptophyta</taxon>
        <taxon>Embryophyta</taxon>
        <taxon>Tracheophyta</taxon>
        <taxon>Spermatophyta</taxon>
        <taxon>Magnoliopsida</taxon>
        <taxon>Ranunculales</taxon>
        <taxon>Papaveraceae</taxon>
        <taxon>Papaveroideae</taxon>
        <taxon>Macleaya</taxon>
    </lineage>
</organism>
<dbReference type="Proteomes" id="UP000195402">
    <property type="component" value="Unassembled WGS sequence"/>
</dbReference>